<evidence type="ECO:0000256" key="12">
    <source>
        <dbReference type="ARBA" id="ARBA00022989"/>
    </source>
</evidence>
<dbReference type="GO" id="GO:0016020">
    <property type="term" value="C:membrane"/>
    <property type="evidence" value="ECO:0007669"/>
    <property type="project" value="UniProtKB-SubCell"/>
</dbReference>
<keyword evidence="3" id="KW-0150">Chloroplast</keyword>
<keyword evidence="11" id="KW-0809">Transit peptide</keyword>
<keyword evidence="5" id="KW-0808">Transferase</keyword>
<comment type="pathway">
    <text evidence="14">Cofactor biosynthesis; tocopherol biosynthesis.</text>
</comment>
<dbReference type="Gene3D" id="6.10.140.2220">
    <property type="match status" value="1"/>
</dbReference>
<name>A0A150GDJ6_GONPE</name>
<comment type="caution">
    <text evidence="19">The sequence shown here is derived from an EMBL/GenBank/DDBJ whole genome shotgun (WGS) entry which is preliminary data.</text>
</comment>
<evidence type="ECO:0000256" key="3">
    <source>
        <dbReference type="ARBA" id="ARBA00022528"/>
    </source>
</evidence>
<accession>A0A150GDJ6</accession>
<keyword evidence="9" id="KW-0418">Kinase</keyword>
<dbReference type="GO" id="GO:0009507">
    <property type="term" value="C:chloroplast"/>
    <property type="evidence" value="ECO:0007669"/>
    <property type="project" value="UniProtKB-SubCell"/>
</dbReference>
<dbReference type="PROSITE" id="PS51257">
    <property type="entry name" value="PROKAR_LIPOPROTEIN"/>
    <property type="match status" value="1"/>
</dbReference>
<evidence type="ECO:0000256" key="4">
    <source>
        <dbReference type="ARBA" id="ARBA00022640"/>
    </source>
</evidence>
<feature type="domain" description="MYND-type" evidence="18">
    <location>
        <begin position="244"/>
        <end position="285"/>
    </location>
</feature>
<protein>
    <recommendedName>
        <fullName evidence="15">phytol kinase</fullName>
        <ecNumber evidence="15">2.7.1.182</ecNumber>
    </recommendedName>
</protein>
<dbReference type="OrthoDB" id="550206at2759"/>
<evidence type="ECO:0000256" key="10">
    <source>
        <dbReference type="ARBA" id="ARBA00022833"/>
    </source>
</evidence>
<keyword evidence="7" id="KW-0479">Metal-binding</keyword>
<dbReference type="GO" id="GO:0010276">
    <property type="term" value="F:phytol kinase activity"/>
    <property type="evidence" value="ECO:0007669"/>
    <property type="project" value="UniProtKB-EC"/>
</dbReference>
<keyword evidence="4" id="KW-0934">Plastid</keyword>
<evidence type="ECO:0000256" key="5">
    <source>
        <dbReference type="ARBA" id="ARBA00022679"/>
    </source>
</evidence>
<evidence type="ECO:0000256" key="13">
    <source>
        <dbReference type="ARBA" id="ARBA00023136"/>
    </source>
</evidence>
<evidence type="ECO:0000256" key="11">
    <source>
        <dbReference type="ARBA" id="ARBA00022946"/>
    </source>
</evidence>
<dbReference type="GO" id="GO:0008270">
    <property type="term" value="F:zinc ion binding"/>
    <property type="evidence" value="ECO:0007669"/>
    <property type="project" value="UniProtKB-KW"/>
</dbReference>
<evidence type="ECO:0000259" key="18">
    <source>
        <dbReference type="PROSITE" id="PS50865"/>
    </source>
</evidence>
<keyword evidence="12" id="KW-1133">Transmembrane helix</keyword>
<keyword evidence="20" id="KW-1185">Reference proteome</keyword>
<dbReference type="InterPro" id="IPR039606">
    <property type="entry name" value="Phytol/farnesol_kinase"/>
</dbReference>
<dbReference type="Pfam" id="PF01753">
    <property type="entry name" value="zf-MYND"/>
    <property type="match status" value="1"/>
</dbReference>
<dbReference type="PROSITE" id="PS50865">
    <property type="entry name" value="ZF_MYND_2"/>
    <property type="match status" value="1"/>
</dbReference>
<keyword evidence="10" id="KW-0862">Zinc</keyword>
<dbReference type="AlphaFoldDB" id="A0A150GDJ6"/>
<keyword evidence="6" id="KW-0812">Transmembrane</keyword>
<keyword evidence="8 17" id="KW-0863">Zinc-finger</keyword>
<evidence type="ECO:0000313" key="19">
    <source>
        <dbReference type="EMBL" id="KXZ47906.1"/>
    </source>
</evidence>
<dbReference type="InterPro" id="IPR002893">
    <property type="entry name" value="Znf_MYND"/>
</dbReference>
<evidence type="ECO:0000256" key="2">
    <source>
        <dbReference type="ARBA" id="ARBA00010794"/>
    </source>
</evidence>
<reference evidence="20" key="1">
    <citation type="journal article" date="2016" name="Nat. Commun.">
        <title>The Gonium pectorale genome demonstrates co-option of cell cycle regulation during the evolution of multicellularity.</title>
        <authorList>
            <person name="Hanschen E.R."/>
            <person name="Marriage T.N."/>
            <person name="Ferris P.J."/>
            <person name="Hamaji T."/>
            <person name="Toyoda A."/>
            <person name="Fujiyama A."/>
            <person name="Neme R."/>
            <person name="Noguchi H."/>
            <person name="Minakuchi Y."/>
            <person name="Suzuki M."/>
            <person name="Kawai-Toyooka H."/>
            <person name="Smith D.R."/>
            <person name="Sparks H."/>
            <person name="Anderson J."/>
            <person name="Bakaric R."/>
            <person name="Luria V."/>
            <person name="Karger A."/>
            <person name="Kirschner M.W."/>
            <person name="Durand P.M."/>
            <person name="Michod R.E."/>
            <person name="Nozaki H."/>
            <person name="Olson B.J."/>
        </authorList>
    </citation>
    <scope>NUCLEOTIDE SEQUENCE [LARGE SCALE GENOMIC DNA]</scope>
    <source>
        <strain evidence="20">NIES-2863</strain>
    </source>
</reference>
<evidence type="ECO:0000256" key="6">
    <source>
        <dbReference type="ARBA" id="ARBA00022692"/>
    </source>
</evidence>
<evidence type="ECO:0000256" key="1">
    <source>
        <dbReference type="ARBA" id="ARBA00004508"/>
    </source>
</evidence>
<evidence type="ECO:0000256" key="8">
    <source>
        <dbReference type="ARBA" id="ARBA00022771"/>
    </source>
</evidence>
<evidence type="ECO:0000256" key="14">
    <source>
        <dbReference type="ARBA" id="ARBA00024015"/>
    </source>
</evidence>
<comment type="similarity">
    <text evidence="2">Belongs to the polyprenol kinase family.</text>
</comment>
<dbReference type="EMBL" id="LSYV01000033">
    <property type="protein sequence ID" value="KXZ47906.1"/>
    <property type="molecule type" value="Genomic_DNA"/>
</dbReference>
<evidence type="ECO:0000256" key="15">
    <source>
        <dbReference type="ARBA" id="ARBA00039024"/>
    </source>
</evidence>
<dbReference type="PANTHER" id="PTHR32523:SF8">
    <property type="entry name" value="DOLICHOL KINASE"/>
    <property type="match status" value="1"/>
</dbReference>
<dbReference type="SUPFAM" id="SSF144232">
    <property type="entry name" value="HIT/MYND zinc finger-like"/>
    <property type="match status" value="1"/>
</dbReference>
<comment type="catalytic activity">
    <reaction evidence="16">
        <text>phytol + CTP = phytyl phosphate + CDP + H(+)</text>
        <dbReference type="Rhea" id="RHEA:38055"/>
        <dbReference type="ChEBI" id="CHEBI:15378"/>
        <dbReference type="ChEBI" id="CHEBI:17327"/>
        <dbReference type="ChEBI" id="CHEBI:37563"/>
        <dbReference type="ChEBI" id="CHEBI:58069"/>
        <dbReference type="ChEBI" id="CHEBI:75483"/>
        <dbReference type="EC" id="2.7.1.182"/>
    </reaction>
</comment>
<gene>
    <name evidence="19" type="ORF">GPECTOR_32g519</name>
</gene>
<proteinExistence type="inferred from homology"/>
<organism evidence="19 20">
    <name type="scientific">Gonium pectorale</name>
    <name type="common">Green alga</name>
    <dbReference type="NCBI Taxonomy" id="33097"/>
    <lineage>
        <taxon>Eukaryota</taxon>
        <taxon>Viridiplantae</taxon>
        <taxon>Chlorophyta</taxon>
        <taxon>core chlorophytes</taxon>
        <taxon>Chlorophyceae</taxon>
        <taxon>CS clade</taxon>
        <taxon>Chlamydomonadales</taxon>
        <taxon>Volvocaceae</taxon>
        <taxon>Gonium</taxon>
    </lineage>
</organism>
<sequence>MSRETSVNVVVNTAYTLNQLTLSCPDRGWGLTEAQLIACQPHRLLAAAAALMCAVPAEDVNAPLFARHLTSALAAIATSPGIFPRARFWLAPPWAQLPQGVETAVPALDPAERGCLERPLRAAAEAANIKSNRLIAGLDVARGSSSDSGSRGSDRGCDAIAFRDLAMTIFAVLHGADAAPGTNVALPSDMNMSDALHQFLGEAAEQDAFATLLFAASAVLPAPLPLAAAALATRRLRVCANPHCANFGRAAEADLDLKQCADCRAVRYCGAECQRAHWPEHRHACAELKAAAAAAADAGTG</sequence>
<dbReference type="EC" id="2.7.1.182" evidence="15"/>
<evidence type="ECO:0000256" key="17">
    <source>
        <dbReference type="PROSITE-ProRule" id="PRU00134"/>
    </source>
</evidence>
<dbReference type="Proteomes" id="UP000075714">
    <property type="component" value="Unassembled WGS sequence"/>
</dbReference>
<evidence type="ECO:0000256" key="9">
    <source>
        <dbReference type="ARBA" id="ARBA00022777"/>
    </source>
</evidence>
<dbReference type="PANTHER" id="PTHR32523">
    <property type="entry name" value="PHYTOL KINASE 1, CHLOROPLASTIC"/>
    <property type="match status" value="1"/>
</dbReference>
<comment type="subcellular location">
    <subcellularLocation>
        <location evidence="1">Plastid</location>
        <location evidence="1">Chloroplast membrane</location>
        <topology evidence="1">Multi-pass membrane protein</topology>
    </subcellularLocation>
</comment>
<evidence type="ECO:0000256" key="16">
    <source>
        <dbReference type="ARBA" id="ARBA00048889"/>
    </source>
</evidence>
<evidence type="ECO:0000313" key="20">
    <source>
        <dbReference type="Proteomes" id="UP000075714"/>
    </source>
</evidence>
<keyword evidence="13" id="KW-0472">Membrane</keyword>
<evidence type="ECO:0000256" key="7">
    <source>
        <dbReference type="ARBA" id="ARBA00022723"/>
    </source>
</evidence>